<dbReference type="EMBL" id="GEDV01002105">
    <property type="protein sequence ID" value="JAP86452.1"/>
    <property type="molecule type" value="Transcribed_RNA"/>
</dbReference>
<keyword evidence="1" id="KW-0687">Ribonucleoprotein</keyword>
<dbReference type="GO" id="GO:0005840">
    <property type="term" value="C:ribosome"/>
    <property type="evidence" value="ECO:0007669"/>
    <property type="project" value="UniProtKB-KW"/>
</dbReference>
<reference evidence="1" key="1">
    <citation type="journal article" date="2016" name="Ticks Tick Borne Dis.">
        <title>De novo assembly and annotation of the salivary gland transcriptome of Rhipicephalus appendiculatus male and female ticks during blood feeding.</title>
        <authorList>
            <person name="de Castro M.H."/>
            <person name="de Klerk D."/>
            <person name="Pienaar R."/>
            <person name="Latif A.A."/>
            <person name="Rees D.J."/>
            <person name="Mans B.J."/>
        </authorList>
    </citation>
    <scope>NUCLEOTIDE SEQUENCE</scope>
    <source>
        <tissue evidence="1">Salivary glands</tissue>
    </source>
</reference>
<organism evidence="1">
    <name type="scientific">Rhipicephalus appendiculatus</name>
    <name type="common">Brown ear tick</name>
    <dbReference type="NCBI Taxonomy" id="34631"/>
    <lineage>
        <taxon>Eukaryota</taxon>
        <taxon>Metazoa</taxon>
        <taxon>Ecdysozoa</taxon>
        <taxon>Arthropoda</taxon>
        <taxon>Chelicerata</taxon>
        <taxon>Arachnida</taxon>
        <taxon>Acari</taxon>
        <taxon>Parasitiformes</taxon>
        <taxon>Ixodida</taxon>
        <taxon>Ixodoidea</taxon>
        <taxon>Ixodidae</taxon>
        <taxon>Rhipicephalinae</taxon>
        <taxon>Rhipicephalus</taxon>
        <taxon>Rhipicephalus</taxon>
    </lineage>
</organism>
<name>A0A131Z6M2_RHIAP</name>
<accession>A0A131Z6M2</accession>
<evidence type="ECO:0000313" key="1">
    <source>
        <dbReference type="EMBL" id="JAP86452.1"/>
    </source>
</evidence>
<protein>
    <submittedName>
        <fullName evidence="1">Large subunit ribosomal protein L32</fullName>
    </submittedName>
</protein>
<keyword evidence="1" id="KW-0689">Ribosomal protein</keyword>
<proteinExistence type="predicted"/>
<dbReference type="AlphaFoldDB" id="A0A131Z6M2"/>
<sequence length="94" mass="10721">MAFFSVVEKILKMSDALLNGAARFACLSQPQRHCYGKVKQETEQLRDAIAQRLKLEPVETEVVVSYQGEKKQGHCVVAEVDRPRPAWFTKNLMK</sequence>